<dbReference type="CDD" id="cd01448">
    <property type="entry name" value="TST_Repeat_1"/>
    <property type="match status" value="1"/>
</dbReference>
<organism evidence="9 10">
    <name type="scientific">Terricaulis silvestris</name>
    <dbReference type="NCBI Taxonomy" id="2686094"/>
    <lineage>
        <taxon>Bacteria</taxon>
        <taxon>Pseudomonadati</taxon>
        <taxon>Pseudomonadota</taxon>
        <taxon>Alphaproteobacteria</taxon>
        <taxon>Caulobacterales</taxon>
        <taxon>Caulobacteraceae</taxon>
        <taxon>Terricaulis</taxon>
    </lineage>
</organism>
<evidence type="ECO:0000256" key="1">
    <source>
        <dbReference type="ARBA" id="ARBA00004496"/>
    </source>
</evidence>
<keyword evidence="3 6" id="KW-0808">Transferase</keyword>
<dbReference type="InterPro" id="IPR001763">
    <property type="entry name" value="Rhodanese-like_dom"/>
</dbReference>
<dbReference type="PANTHER" id="PTHR11364:SF27">
    <property type="entry name" value="SULFURTRANSFERASE"/>
    <property type="match status" value="1"/>
</dbReference>
<dbReference type="SUPFAM" id="SSF52821">
    <property type="entry name" value="Rhodanese/Cell cycle control phosphatase"/>
    <property type="match status" value="2"/>
</dbReference>
<dbReference type="CDD" id="cd01449">
    <property type="entry name" value="TST_Repeat_2"/>
    <property type="match status" value="1"/>
</dbReference>
<dbReference type="FunFam" id="3.40.250.10:FF:000001">
    <property type="entry name" value="Sulfurtransferase"/>
    <property type="match status" value="1"/>
</dbReference>
<evidence type="ECO:0000256" key="6">
    <source>
        <dbReference type="RuleBase" id="RU000507"/>
    </source>
</evidence>
<evidence type="ECO:0000313" key="10">
    <source>
        <dbReference type="Proteomes" id="UP000431269"/>
    </source>
</evidence>
<evidence type="ECO:0000259" key="8">
    <source>
        <dbReference type="PROSITE" id="PS50206"/>
    </source>
</evidence>
<dbReference type="PROSITE" id="PS50206">
    <property type="entry name" value="RHODANESE_3"/>
    <property type="match status" value="2"/>
</dbReference>
<dbReference type="NCBIfam" id="NF008557">
    <property type="entry name" value="PRK11493.1"/>
    <property type="match status" value="1"/>
</dbReference>
<keyword evidence="10" id="KW-1185">Reference proteome</keyword>
<keyword evidence="4" id="KW-0677">Repeat</keyword>
<dbReference type="GO" id="GO:0005737">
    <property type="term" value="C:cytoplasm"/>
    <property type="evidence" value="ECO:0007669"/>
    <property type="project" value="UniProtKB-SubCell"/>
</dbReference>
<sequence>MEHTDPIVSCAWLAERLDAPDIRIIDATWFLPRDARDAKALYAARRIPGAIFFDIDEIADKGTNLPHMLPAPEKFASRMKKLGVGDGARVVVYDSQGLFSAARVWWTFRVMGHDDVVVLDGGLPAWERGGYPIETDPPAPKTERHFTPRVRADLVRDLSDMRRAVEAGAQILDARPNPRFRGEAPEPRPGLKSGHMPGAHSVPSSALVNENGSLRSREELQRILGESGADPAQPAITTCGSGVTAPIIALALARLGRWDAAVYDGSWAEWGSRDDVPVVTGA</sequence>
<evidence type="ECO:0000256" key="2">
    <source>
        <dbReference type="ARBA" id="ARBA00022490"/>
    </source>
</evidence>
<comment type="subcellular location">
    <subcellularLocation>
        <location evidence="1">Cytoplasm</location>
    </subcellularLocation>
</comment>
<dbReference type="Proteomes" id="UP000431269">
    <property type="component" value="Chromosome"/>
</dbReference>
<dbReference type="RefSeq" id="WP_158766004.1">
    <property type="nucleotide sequence ID" value="NZ_CP047045.1"/>
</dbReference>
<feature type="domain" description="Rhodanese" evidence="8">
    <location>
        <begin position="165"/>
        <end position="279"/>
    </location>
</feature>
<feature type="region of interest" description="Disordered" evidence="7">
    <location>
        <begin position="175"/>
        <end position="210"/>
    </location>
</feature>
<protein>
    <recommendedName>
        <fullName evidence="6">Sulfurtransferase</fullName>
    </recommendedName>
</protein>
<dbReference type="GO" id="GO:0016784">
    <property type="term" value="F:3-mercaptopyruvate sulfurtransferase activity"/>
    <property type="evidence" value="ECO:0007669"/>
    <property type="project" value="UniProtKB-EC"/>
</dbReference>
<dbReference type="Pfam" id="PF00581">
    <property type="entry name" value="Rhodanese"/>
    <property type="match status" value="2"/>
</dbReference>
<proteinExistence type="predicted"/>
<dbReference type="EMBL" id="CP047045">
    <property type="protein sequence ID" value="QGZ95118.1"/>
    <property type="molecule type" value="Genomic_DNA"/>
</dbReference>
<evidence type="ECO:0000256" key="5">
    <source>
        <dbReference type="ARBA" id="ARBA00051793"/>
    </source>
</evidence>
<dbReference type="PANTHER" id="PTHR11364">
    <property type="entry name" value="THIOSULFATE SULFERTANSFERASE"/>
    <property type="match status" value="1"/>
</dbReference>
<evidence type="ECO:0000313" key="9">
    <source>
        <dbReference type="EMBL" id="QGZ95118.1"/>
    </source>
</evidence>
<dbReference type="AlphaFoldDB" id="A0A6I6MP15"/>
<dbReference type="PROSITE" id="PS00683">
    <property type="entry name" value="RHODANESE_2"/>
    <property type="match status" value="1"/>
</dbReference>
<dbReference type="GO" id="GO:0004792">
    <property type="term" value="F:thiosulfate-cyanide sulfurtransferase activity"/>
    <property type="evidence" value="ECO:0007669"/>
    <property type="project" value="InterPro"/>
</dbReference>
<dbReference type="InterPro" id="IPR036873">
    <property type="entry name" value="Rhodanese-like_dom_sf"/>
</dbReference>
<reference evidence="10" key="1">
    <citation type="submission" date="2019-12" db="EMBL/GenBank/DDBJ databases">
        <title>Complete genome of Terracaulis silvestris 0127_4.</title>
        <authorList>
            <person name="Vieira S."/>
            <person name="Riedel T."/>
            <person name="Sproer C."/>
            <person name="Pascual J."/>
            <person name="Boedeker C."/>
            <person name="Overmann J."/>
        </authorList>
    </citation>
    <scope>NUCLEOTIDE SEQUENCE [LARGE SCALE GENOMIC DNA]</scope>
    <source>
        <strain evidence="10">0127_4</strain>
    </source>
</reference>
<name>A0A6I6MP15_9CAUL</name>
<dbReference type="SMART" id="SM00450">
    <property type="entry name" value="RHOD"/>
    <property type="match status" value="2"/>
</dbReference>
<evidence type="ECO:0000256" key="3">
    <source>
        <dbReference type="ARBA" id="ARBA00022679"/>
    </source>
</evidence>
<feature type="domain" description="Rhodanese" evidence="8">
    <location>
        <begin position="18"/>
        <end position="135"/>
    </location>
</feature>
<comment type="catalytic activity">
    <reaction evidence="5">
        <text>2-oxo-3-sulfanylpropanoate + [thioredoxin]-dithiol = [thioredoxin]-disulfide + hydrogen sulfide + pyruvate + H(+)</text>
        <dbReference type="Rhea" id="RHEA:21740"/>
        <dbReference type="Rhea" id="RHEA-COMP:10698"/>
        <dbReference type="Rhea" id="RHEA-COMP:10700"/>
        <dbReference type="ChEBI" id="CHEBI:15361"/>
        <dbReference type="ChEBI" id="CHEBI:15378"/>
        <dbReference type="ChEBI" id="CHEBI:29919"/>
        <dbReference type="ChEBI" id="CHEBI:29950"/>
        <dbReference type="ChEBI" id="CHEBI:50058"/>
        <dbReference type="ChEBI" id="CHEBI:57678"/>
        <dbReference type="EC" id="2.8.1.2"/>
    </reaction>
    <physiologicalReaction direction="left-to-right" evidence="5">
        <dbReference type="Rhea" id="RHEA:21741"/>
    </physiologicalReaction>
</comment>
<dbReference type="Gene3D" id="3.40.250.10">
    <property type="entry name" value="Rhodanese-like domain"/>
    <property type="match status" value="2"/>
</dbReference>
<dbReference type="FunFam" id="3.40.250.10:FF:000015">
    <property type="entry name" value="Sulfurtransferase"/>
    <property type="match status" value="1"/>
</dbReference>
<keyword evidence="2" id="KW-0963">Cytoplasm</keyword>
<dbReference type="InterPro" id="IPR045078">
    <property type="entry name" value="TST/MPST-like"/>
</dbReference>
<dbReference type="InterPro" id="IPR001307">
    <property type="entry name" value="Thiosulphate_STrfase_CS"/>
</dbReference>
<evidence type="ECO:0000256" key="4">
    <source>
        <dbReference type="ARBA" id="ARBA00022737"/>
    </source>
</evidence>
<gene>
    <name evidence="9" type="primary">sseA</name>
    <name evidence="9" type="ORF">DSM104635_01961</name>
</gene>
<accession>A0A6I6MP15</accession>
<keyword evidence="9" id="KW-0670">Pyruvate</keyword>
<dbReference type="KEGG" id="tsv:DSM104635_01961"/>
<evidence type="ECO:0000256" key="7">
    <source>
        <dbReference type="SAM" id="MobiDB-lite"/>
    </source>
</evidence>